<dbReference type="PANTHER" id="PTHR11011">
    <property type="entry name" value="MALE STERILITY PROTEIN 2-RELATED"/>
    <property type="match status" value="1"/>
</dbReference>
<dbReference type="InterPro" id="IPR033640">
    <property type="entry name" value="FAR_C"/>
</dbReference>
<evidence type="ECO:0000313" key="8">
    <source>
        <dbReference type="Proteomes" id="UP000017836"/>
    </source>
</evidence>
<dbReference type="Pfam" id="PF03015">
    <property type="entry name" value="Sterile"/>
    <property type="match status" value="1"/>
</dbReference>
<dbReference type="Gramene" id="ERN13090">
    <property type="protein sequence ID" value="ERN13090"/>
    <property type="gene ID" value="AMTR_s00040p00158690"/>
</dbReference>
<dbReference type="HOGENOM" id="CLU_024661_4_2_1"/>
<dbReference type="SUPFAM" id="SSF51735">
    <property type="entry name" value="NAD(P)-binding Rossmann-fold domains"/>
    <property type="match status" value="1"/>
</dbReference>
<dbReference type="InterPro" id="IPR013120">
    <property type="entry name" value="FAR_NAD-bd"/>
</dbReference>
<sequence>MGLDDIIRSLQHKSILITGSTGFLAKILVEKVLRTQPEVKKLFLLIRASDLNSARYRLHNEILKKELFKVLREKHGSGFDSFVREKIFPVVGDVGHESLGIADLELRKTLWREADIIINVAATTSFDERYDVALEVNTLGAKHVLEFAKQCGGRLEVLLHVSTAYVSGNKSGLIMEKPIKLGETLIPYSHLDIDFELKLVEIELEKARNEGADEKTQRLAMKKLGLKRARLYGWPNTYTFTKAMGEMMMGHLRGDLPVVIMRPSIIESTFSDPFPGWMEGARTIDSLIVNFGKGKLKCFLADPNLVLDVIPADMVVNAMIVAMATHRSESSLHIYHVTSSVRNPCNYHTLADTSHRYFSKNPCYDKDGRLIVVKRVVMFTTMAQFRRYMTLFYKLPLQILKLVNKVLLQKFRLQYNKLNTNYNYVMHLAELYEPYVCFKGWFDDLNAGKLRSMVSPRSNLAFDTQIIDWDDYFMTIHIPGLVKYVLK</sequence>
<proteinExistence type="inferred from homology"/>
<evidence type="ECO:0000256" key="1">
    <source>
        <dbReference type="ARBA" id="ARBA00005928"/>
    </source>
</evidence>
<dbReference type="GO" id="GO:0080019">
    <property type="term" value="F:alcohol-forming very long-chain fatty acyl-CoA reductase activity"/>
    <property type="evidence" value="ECO:0000318"/>
    <property type="project" value="GO_Central"/>
</dbReference>
<dbReference type="Proteomes" id="UP000017836">
    <property type="component" value="Unassembled WGS sequence"/>
</dbReference>
<evidence type="ECO:0000256" key="4">
    <source>
        <dbReference type="RuleBase" id="RU363097"/>
    </source>
</evidence>
<dbReference type="AlphaFoldDB" id="W1PZQ7"/>
<organism evidence="7 8">
    <name type="scientific">Amborella trichopoda</name>
    <dbReference type="NCBI Taxonomy" id="13333"/>
    <lineage>
        <taxon>Eukaryota</taxon>
        <taxon>Viridiplantae</taxon>
        <taxon>Streptophyta</taxon>
        <taxon>Embryophyta</taxon>
        <taxon>Tracheophyta</taxon>
        <taxon>Spermatophyta</taxon>
        <taxon>Magnoliopsida</taxon>
        <taxon>Amborellales</taxon>
        <taxon>Amborellaceae</taxon>
        <taxon>Amborella</taxon>
    </lineage>
</organism>
<name>W1PZQ7_AMBTC</name>
<dbReference type="GO" id="GO:0035336">
    <property type="term" value="P:long-chain fatty-acyl-CoA metabolic process"/>
    <property type="evidence" value="ECO:0000318"/>
    <property type="project" value="GO_Central"/>
</dbReference>
<evidence type="ECO:0000313" key="7">
    <source>
        <dbReference type="EMBL" id="ERN13090.1"/>
    </source>
</evidence>
<dbReference type="Gene3D" id="3.40.50.720">
    <property type="entry name" value="NAD(P)-binding Rossmann-like Domain"/>
    <property type="match status" value="1"/>
</dbReference>
<keyword evidence="4" id="KW-0521">NADP</keyword>
<dbReference type="InterPro" id="IPR036291">
    <property type="entry name" value="NAD(P)-bd_dom_sf"/>
</dbReference>
<evidence type="ECO:0000259" key="5">
    <source>
        <dbReference type="Pfam" id="PF03015"/>
    </source>
</evidence>
<gene>
    <name evidence="7" type="ORF">AMTR_s00040p00158690</name>
</gene>
<feature type="domain" description="Fatty acyl-CoA reductase C-terminal" evidence="5">
    <location>
        <begin position="392"/>
        <end position="487"/>
    </location>
</feature>
<protein>
    <recommendedName>
        <fullName evidence="4">Fatty acyl-CoA reductase</fullName>
        <ecNumber evidence="4">1.2.1.84</ecNumber>
    </recommendedName>
</protein>
<evidence type="ECO:0000259" key="6">
    <source>
        <dbReference type="Pfam" id="PF07993"/>
    </source>
</evidence>
<dbReference type="STRING" id="13333.W1PZQ7"/>
<dbReference type="InterPro" id="IPR026055">
    <property type="entry name" value="FAR"/>
</dbReference>
<reference evidence="8" key="1">
    <citation type="journal article" date="2013" name="Science">
        <title>The Amborella genome and the evolution of flowering plants.</title>
        <authorList>
            <consortium name="Amborella Genome Project"/>
        </authorList>
    </citation>
    <scope>NUCLEOTIDE SEQUENCE [LARGE SCALE GENOMIC DNA]</scope>
</reference>
<keyword evidence="3 4" id="KW-0443">Lipid metabolism</keyword>
<dbReference type="CDD" id="cd09071">
    <property type="entry name" value="FAR_C"/>
    <property type="match status" value="1"/>
</dbReference>
<dbReference type="EMBL" id="KI392591">
    <property type="protein sequence ID" value="ERN13090.1"/>
    <property type="molecule type" value="Genomic_DNA"/>
</dbReference>
<comment type="function">
    <text evidence="4">Catalyzes the reduction of fatty acyl-CoA to fatty alcohols.</text>
</comment>
<dbReference type="OMA" id="HDTAARY"/>
<evidence type="ECO:0000256" key="2">
    <source>
        <dbReference type="ARBA" id="ARBA00022516"/>
    </source>
</evidence>
<dbReference type="EC" id="1.2.1.84" evidence="4"/>
<dbReference type="PANTHER" id="PTHR11011:SF99">
    <property type="entry name" value="FATTY ACYL-COA REDUCTASE 3"/>
    <property type="match status" value="1"/>
</dbReference>
<comment type="catalytic activity">
    <reaction evidence="4">
        <text>a long-chain fatty acyl-CoA + 2 NADPH + 2 H(+) = a long-chain primary fatty alcohol + 2 NADP(+) + CoA</text>
        <dbReference type="Rhea" id="RHEA:52716"/>
        <dbReference type="ChEBI" id="CHEBI:15378"/>
        <dbReference type="ChEBI" id="CHEBI:57287"/>
        <dbReference type="ChEBI" id="CHEBI:57783"/>
        <dbReference type="ChEBI" id="CHEBI:58349"/>
        <dbReference type="ChEBI" id="CHEBI:77396"/>
        <dbReference type="ChEBI" id="CHEBI:83139"/>
        <dbReference type="EC" id="1.2.1.84"/>
    </reaction>
</comment>
<dbReference type="Pfam" id="PF07993">
    <property type="entry name" value="NAD_binding_4"/>
    <property type="match status" value="1"/>
</dbReference>
<accession>W1PZQ7</accession>
<feature type="domain" description="Thioester reductase (TE)" evidence="6">
    <location>
        <begin position="17"/>
        <end position="319"/>
    </location>
</feature>
<keyword evidence="2 4" id="KW-0444">Lipid biosynthesis</keyword>
<dbReference type="eggNOG" id="KOG1221">
    <property type="taxonomic scope" value="Eukaryota"/>
</dbReference>
<keyword evidence="8" id="KW-1185">Reference proteome</keyword>
<keyword evidence="4" id="KW-0560">Oxidoreductase</keyword>
<dbReference type="GO" id="GO:0010345">
    <property type="term" value="P:suberin biosynthetic process"/>
    <property type="evidence" value="ECO:0000318"/>
    <property type="project" value="GO_Central"/>
</dbReference>
<comment type="similarity">
    <text evidence="1 4">Belongs to the fatty acyl-CoA reductase family.</text>
</comment>
<dbReference type="GO" id="GO:0102965">
    <property type="term" value="F:alcohol-forming long-chain fatty acyl-CoA reductase activity"/>
    <property type="evidence" value="ECO:0007669"/>
    <property type="project" value="UniProtKB-EC"/>
</dbReference>
<dbReference type="CDD" id="cd05236">
    <property type="entry name" value="FAR-N_SDR_e"/>
    <property type="match status" value="1"/>
</dbReference>
<evidence type="ECO:0000256" key="3">
    <source>
        <dbReference type="ARBA" id="ARBA00023098"/>
    </source>
</evidence>